<protein>
    <recommendedName>
        <fullName evidence="4">DUF2306 domain-containing protein</fullName>
    </recommendedName>
</protein>
<keyword evidence="1" id="KW-0472">Membrane</keyword>
<keyword evidence="3" id="KW-1185">Reference proteome</keyword>
<feature type="transmembrane region" description="Helical" evidence="1">
    <location>
        <begin position="110"/>
        <end position="130"/>
    </location>
</feature>
<proteinExistence type="predicted"/>
<name>A0ABP7G9M4_9ACTN</name>
<comment type="caution">
    <text evidence="2">The sequence shown here is derived from an EMBL/GenBank/DDBJ whole genome shotgun (WGS) entry which is preliminary data.</text>
</comment>
<dbReference type="Proteomes" id="UP001500908">
    <property type="component" value="Unassembled WGS sequence"/>
</dbReference>
<organism evidence="2 3">
    <name type="scientific">Salinactinospora qingdaonensis</name>
    <dbReference type="NCBI Taxonomy" id="702744"/>
    <lineage>
        <taxon>Bacteria</taxon>
        <taxon>Bacillati</taxon>
        <taxon>Actinomycetota</taxon>
        <taxon>Actinomycetes</taxon>
        <taxon>Streptosporangiales</taxon>
        <taxon>Nocardiopsidaceae</taxon>
        <taxon>Salinactinospora</taxon>
    </lineage>
</organism>
<dbReference type="RefSeq" id="WP_344975350.1">
    <property type="nucleotide sequence ID" value="NZ_BAABDD010000030.1"/>
</dbReference>
<evidence type="ECO:0000313" key="3">
    <source>
        <dbReference type="Proteomes" id="UP001500908"/>
    </source>
</evidence>
<feature type="transmembrane region" description="Helical" evidence="1">
    <location>
        <begin position="136"/>
        <end position="156"/>
    </location>
</feature>
<keyword evidence="1" id="KW-1133">Transmembrane helix</keyword>
<feature type="transmembrane region" description="Helical" evidence="1">
    <location>
        <begin position="26"/>
        <end position="47"/>
    </location>
</feature>
<keyword evidence="1" id="KW-0812">Transmembrane</keyword>
<gene>
    <name evidence="2" type="ORF">GCM10022402_42370</name>
</gene>
<accession>A0ABP7G9M4</accession>
<evidence type="ECO:0000313" key="2">
    <source>
        <dbReference type="EMBL" id="GAA3759980.1"/>
    </source>
</evidence>
<dbReference type="Pfam" id="PF10067">
    <property type="entry name" value="DUF2306"/>
    <property type="match status" value="1"/>
</dbReference>
<evidence type="ECO:0000256" key="1">
    <source>
        <dbReference type="SAM" id="Phobius"/>
    </source>
</evidence>
<feature type="transmembrane region" description="Helical" evidence="1">
    <location>
        <begin position="177"/>
        <end position="200"/>
    </location>
</feature>
<dbReference type="InterPro" id="IPR018750">
    <property type="entry name" value="DUF2306_membrane"/>
</dbReference>
<evidence type="ECO:0008006" key="4">
    <source>
        <dbReference type="Google" id="ProtNLM"/>
    </source>
</evidence>
<dbReference type="EMBL" id="BAABDD010000030">
    <property type="protein sequence ID" value="GAA3759980.1"/>
    <property type="molecule type" value="Genomic_DNA"/>
</dbReference>
<feature type="transmembrane region" description="Helical" evidence="1">
    <location>
        <begin position="212"/>
        <end position="232"/>
    </location>
</feature>
<sequence length="256" mass="27818">MSAAPPATPPSVTLTSADRPAVRSRFGWTLVTLTSLFVVAYALYTYAQGTLEQLAQGGVGLASTYATAPLVIQAAFYVHVVTASVALLLGPWQFSALLRRRFRAAHRASGRVYLVMIAVSGVAALVMAPFNFAGMVGFFGFGGLAVLWLITALRAYRAVRARDFASHQAWMIRNYAFTYAAPMLRMWLGVLILVQVPFAAPSADPQAMFENAYYAVPFLCWVPNMFVAEWLIRRRGLPAFQLPATGSQQGNPVATS</sequence>
<reference evidence="3" key="1">
    <citation type="journal article" date="2019" name="Int. J. Syst. Evol. Microbiol.">
        <title>The Global Catalogue of Microorganisms (GCM) 10K type strain sequencing project: providing services to taxonomists for standard genome sequencing and annotation.</title>
        <authorList>
            <consortium name="The Broad Institute Genomics Platform"/>
            <consortium name="The Broad Institute Genome Sequencing Center for Infectious Disease"/>
            <person name="Wu L."/>
            <person name="Ma J."/>
        </authorList>
    </citation>
    <scope>NUCLEOTIDE SEQUENCE [LARGE SCALE GENOMIC DNA]</scope>
    <source>
        <strain evidence="3">JCM 17137</strain>
    </source>
</reference>
<feature type="transmembrane region" description="Helical" evidence="1">
    <location>
        <begin position="67"/>
        <end position="89"/>
    </location>
</feature>